<dbReference type="PANTHER" id="PTHR11255:SF32">
    <property type="entry name" value="DIACYLGLYCEROL KINASE BETA"/>
    <property type="match status" value="1"/>
</dbReference>
<dbReference type="UniPathway" id="UPA00230"/>
<dbReference type="FunFam" id="3.30.60.20:FF:000013">
    <property type="entry name" value="Diacylglycerol kinase"/>
    <property type="match status" value="1"/>
</dbReference>
<feature type="domain" description="Phorbol-ester/DAG-type" evidence="22">
    <location>
        <begin position="200"/>
        <end position="250"/>
    </location>
</feature>
<evidence type="ECO:0000256" key="6">
    <source>
        <dbReference type="ARBA" id="ARBA00022723"/>
    </source>
</evidence>
<reference evidence="25 26" key="1">
    <citation type="submission" date="2019-09" db="EMBL/GenBank/DDBJ databases">
        <title>Bird 10,000 Genomes (B10K) Project - Family phase.</title>
        <authorList>
            <person name="Zhang G."/>
        </authorList>
    </citation>
    <scope>NUCLEOTIDE SEQUENCE [LARGE SCALE GENOMIC DNA]</scope>
    <source>
        <strain evidence="25">B10K-MSB-42743</strain>
        <tissue evidence="25">Heart</tissue>
    </source>
</reference>
<comment type="catalytic activity">
    <reaction evidence="15">
        <text>1,2-di-(9Z-octadecenoyl)-sn-glycerol + ATP = 1,2-di-(9Z-octadecenoyl)-sn-glycero-3-phosphate + ADP + H(+)</text>
        <dbReference type="Rhea" id="RHEA:40327"/>
        <dbReference type="ChEBI" id="CHEBI:15378"/>
        <dbReference type="ChEBI" id="CHEBI:30616"/>
        <dbReference type="ChEBI" id="CHEBI:52333"/>
        <dbReference type="ChEBI" id="CHEBI:74546"/>
        <dbReference type="ChEBI" id="CHEBI:456216"/>
    </reaction>
    <physiologicalReaction direction="left-to-right" evidence="15">
        <dbReference type="Rhea" id="RHEA:40328"/>
    </physiologicalReaction>
</comment>
<dbReference type="SUPFAM" id="SSF47473">
    <property type="entry name" value="EF-hand"/>
    <property type="match status" value="1"/>
</dbReference>
<sequence length="695" mass="78260">GLRLNKGTTASRPPTPANLQLPDAIQLKDIVCYLSLLERGRPEDKLEFMFRLYDTDGNGFLDSSELENIIAQMMHVAEYLEWDVTELSPILHEMMEEIDYDHDGTVSLEEWIQGGMTTIPLLVLLGLENNVKDDGQHVWRLKHFNKPAYCNLCLNMLIGVGKQGLCCSFCKYTVHERCVSRAPASCIKTYVKSKKNTDVMHHFWVEGNCPTKCDKCHKTIKCYQGLTGLHCVWCQITLHNKCASHLKPECDCGPLKDHILPPTSICPVVLALPALGGMLPEERQATVKKEKSCPQQMNKLGERNKMQRANSVTVDGQGLQITPVPGTHPLLVFVNPKSGGKQGERIYRKFQYLLNPRQVYSLSGNGPMPGLNFFRDVPEFRVLACGGDGTVGWILDCIEKANLPKHPPVAILPLGTGNDLARCLRWGGGYEGENLMKILKDIENSTEILLDRWKFEVIPNDKDEKGDPVPYNIINNYFSIGVDASIAHRFHIMREKHPEKFNSRMKNKFWYFEFGTSETFSATCKKLHESVEIECDGIQLDLINISLEGIAILNIPSMHGGSNLWGETKKRRSHRRTEKKRSDKRTTVTDAKELKFVCQDLSDQLVEVVGLEGAMEMGQIYTGLKSAGRRLAQCSSVVIRTSKSLPMQIDGEPWMQTPCTIKITHKNQAPMLMGPPPKTGLFSSIIKRTRNHSKE</sequence>
<dbReference type="InterPro" id="IPR018247">
    <property type="entry name" value="EF_Hand_1_Ca_BS"/>
</dbReference>
<dbReference type="FunFam" id="3.40.50.10330:FF:000003">
    <property type="entry name" value="Diacylglycerol kinase"/>
    <property type="match status" value="1"/>
</dbReference>
<feature type="non-terminal residue" evidence="25">
    <location>
        <position position="695"/>
    </location>
</feature>
<keyword evidence="11" id="KW-0862">Zinc</keyword>
<dbReference type="InterPro" id="IPR047470">
    <property type="entry name" value="C1_DGKbeta_rpt2"/>
</dbReference>
<evidence type="ECO:0000256" key="12">
    <source>
        <dbReference type="ARBA" id="ARBA00022837"/>
    </source>
</evidence>
<keyword evidence="26" id="KW-1185">Reference proteome</keyword>
<evidence type="ECO:0000256" key="20">
    <source>
        <dbReference type="RuleBase" id="RU361128"/>
    </source>
</evidence>
<organism evidence="25 26">
    <name type="scientific">Crypturellus soui</name>
    <dbReference type="NCBI Taxonomy" id="458187"/>
    <lineage>
        <taxon>Eukaryota</taxon>
        <taxon>Metazoa</taxon>
        <taxon>Chordata</taxon>
        <taxon>Craniata</taxon>
        <taxon>Vertebrata</taxon>
        <taxon>Euteleostomi</taxon>
        <taxon>Archelosauria</taxon>
        <taxon>Archosauria</taxon>
        <taxon>Dinosauria</taxon>
        <taxon>Saurischia</taxon>
        <taxon>Theropoda</taxon>
        <taxon>Coelurosauria</taxon>
        <taxon>Aves</taxon>
        <taxon>Palaeognathae</taxon>
        <taxon>Tinamiformes</taxon>
        <taxon>Tinamidae</taxon>
        <taxon>Crypturellus</taxon>
    </lineage>
</organism>
<dbReference type="CDD" id="cd00051">
    <property type="entry name" value="EFh"/>
    <property type="match status" value="1"/>
</dbReference>
<comment type="catalytic activity">
    <reaction evidence="18">
        <text>a 1,2-diacyl-sn-glycerol + ATP = a 1,2-diacyl-sn-glycero-3-phosphate + ADP + H(+)</text>
        <dbReference type="Rhea" id="RHEA:10272"/>
        <dbReference type="ChEBI" id="CHEBI:15378"/>
        <dbReference type="ChEBI" id="CHEBI:17815"/>
        <dbReference type="ChEBI" id="CHEBI:30616"/>
        <dbReference type="ChEBI" id="CHEBI:58608"/>
        <dbReference type="ChEBI" id="CHEBI:456216"/>
        <dbReference type="EC" id="2.7.1.107"/>
    </reaction>
    <physiologicalReaction direction="left-to-right" evidence="18">
        <dbReference type="Rhea" id="RHEA:10273"/>
    </physiologicalReaction>
</comment>
<evidence type="ECO:0000259" key="24">
    <source>
        <dbReference type="PROSITE" id="PS50222"/>
    </source>
</evidence>
<keyword evidence="6" id="KW-0479">Metal-binding</keyword>
<evidence type="ECO:0000256" key="4">
    <source>
        <dbReference type="ARBA" id="ARBA00022490"/>
    </source>
</evidence>
<dbReference type="SUPFAM" id="SSF57889">
    <property type="entry name" value="Cysteine-rich domain"/>
    <property type="match status" value="2"/>
</dbReference>
<dbReference type="Pfam" id="PF00609">
    <property type="entry name" value="DAGK_acc"/>
    <property type="match status" value="1"/>
</dbReference>
<feature type="compositionally biased region" description="Basic residues" evidence="21">
    <location>
        <begin position="569"/>
        <end position="579"/>
    </location>
</feature>
<comment type="catalytic activity">
    <reaction evidence="16">
        <text>1,2-didecanoyl-sn-glycerol + ATP = 1,2-didecanoyl-sn-glycero-3-phosphate + ADP + H(+)</text>
        <dbReference type="Rhea" id="RHEA:43428"/>
        <dbReference type="ChEBI" id="CHEBI:15378"/>
        <dbReference type="ChEBI" id="CHEBI:18155"/>
        <dbReference type="ChEBI" id="CHEBI:30616"/>
        <dbReference type="ChEBI" id="CHEBI:78227"/>
        <dbReference type="ChEBI" id="CHEBI:456216"/>
    </reaction>
    <physiologicalReaction direction="left-to-right" evidence="16">
        <dbReference type="Rhea" id="RHEA:43429"/>
    </physiologicalReaction>
</comment>
<dbReference type="SMART" id="SM00054">
    <property type="entry name" value="EFh"/>
    <property type="match status" value="2"/>
</dbReference>
<evidence type="ECO:0000256" key="21">
    <source>
        <dbReference type="SAM" id="MobiDB-lite"/>
    </source>
</evidence>
<dbReference type="CDD" id="cd20891">
    <property type="entry name" value="C1_DGKbeta_rpt2"/>
    <property type="match status" value="1"/>
</dbReference>
<dbReference type="SMART" id="SM00046">
    <property type="entry name" value="DAGKc"/>
    <property type="match status" value="1"/>
</dbReference>
<keyword evidence="5 20" id="KW-0808">Transferase</keyword>
<gene>
    <name evidence="25" type="primary">Dgkb_2</name>
    <name evidence="25" type="ORF">CRYSOU_R13740</name>
</gene>
<dbReference type="PROSITE" id="PS00479">
    <property type="entry name" value="ZF_DAG_PE_1"/>
    <property type="match status" value="1"/>
</dbReference>
<dbReference type="FunFam" id="1.10.238.10:FF:000017">
    <property type="entry name" value="Diacylglycerol kinase"/>
    <property type="match status" value="1"/>
</dbReference>
<dbReference type="PROSITE" id="PS50081">
    <property type="entry name" value="ZF_DAG_PE_2"/>
    <property type="match status" value="2"/>
</dbReference>
<comment type="catalytic activity">
    <reaction evidence="17">
        <text>1-octadecanoyl-2-(5Z,8Z,11Z,14Z-eicosatetraenoyl)-sn-glycerol + ATP = 1-octadecanoyl-2-(5Z,8Z,11Z,14Z-eicosatetraenoyl)-sn-glycero-3-phosphate + ADP + H(+)</text>
        <dbReference type="Rhea" id="RHEA:40323"/>
        <dbReference type="ChEBI" id="CHEBI:15378"/>
        <dbReference type="ChEBI" id="CHEBI:30616"/>
        <dbReference type="ChEBI" id="CHEBI:75728"/>
        <dbReference type="ChEBI" id="CHEBI:77091"/>
        <dbReference type="ChEBI" id="CHEBI:456216"/>
    </reaction>
    <physiologicalReaction direction="left-to-right" evidence="17">
        <dbReference type="Rhea" id="RHEA:40324"/>
    </physiologicalReaction>
</comment>
<dbReference type="Proteomes" id="UP000545332">
    <property type="component" value="Unassembled WGS sequence"/>
</dbReference>
<dbReference type="InterPro" id="IPR038199">
    <property type="entry name" value="DGK_typeI_N_sf"/>
</dbReference>
<keyword evidence="9" id="KW-0863">Zinc-finger</keyword>
<dbReference type="Gene3D" id="3.40.50.10330">
    <property type="entry name" value="Probable inorganic polyphosphate/atp-NAD kinase, domain 1"/>
    <property type="match status" value="1"/>
</dbReference>
<comment type="pathway">
    <text evidence="19">Glycerolipid metabolism.</text>
</comment>
<keyword evidence="12" id="KW-0106">Calcium</keyword>
<dbReference type="GO" id="GO:0005737">
    <property type="term" value="C:cytoplasm"/>
    <property type="evidence" value="ECO:0007669"/>
    <property type="project" value="UniProtKB-SubCell"/>
</dbReference>
<dbReference type="InterPro" id="IPR029477">
    <property type="entry name" value="DAG_kinase_typeI_N"/>
</dbReference>
<evidence type="ECO:0000256" key="15">
    <source>
        <dbReference type="ARBA" id="ARBA00023371"/>
    </source>
</evidence>
<dbReference type="PROSITE" id="PS50222">
    <property type="entry name" value="EF_HAND_2"/>
    <property type="match status" value="2"/>
</dbReference>
<evidence type="ECO:0000256" key="7">
    <source>
        <dbReference type="ARBA" id="ARBA00022737"/>
    </source>
</evidence>
<evidence type="ECO:0000256" key="8">
    <source>
        <dbReference type="ARBA" id="ARBA00022741"/>
    </source>
</evidence>
<dbReference type="InterPro" id="IPR002219">
    <property type="entry name" value="PKC_DAG/PE"/>
</dbReference>
<evidence type="ECO:0000256" key="3">
    <source>
        <dbReference type="ARBA" id="ARBA00009280"/>
    </source>
</evidence>
<name>A0A7K4KL98_9AVES</name>
<dbReference type="Gene3D" id="3.30.60.20">
    <property type="match status" value="2"/>
</dbReference>
<dbReference type="SMART" id="SM00109">
    <property type="entry name" value="C1"/>
    <property type="match status" value="2"/>
</dbReference>
<dbReference type="Gene3D" id="1.10.238.110">
    <property type="entry name" value="Diacylglycerol kinase alpha"/>
    <property type="match status" value="1"/>
</dbReference>
<dbReference type="Gene3D" id="2.60.200.40">
    <property type="match status" value="1"/>
</dbReference>
<evidence type="ECO:0000256" key="14">
    <source>
        <dbReference type="ARBA" id="ARBA00023098"/>
    </source>
</evidence>
<dbReference type="GO" id="GO:0005524">
    <property type="term" value="F:ATP binding"/>
    <property type="evidence" value="ECO:0007669"/>
    <property type="project" value="UniProtKB-KW"/>
</dbReference>
<dbReference type="PANTHER" id="PTHR11255">
    <property type="entry name" value="DIACYLGLYCEROL KINASE"/>
    <property type="match status" value="1"/>
</dbReference>
<comment type="caution">
    <text evidence="25">The sequence shown here is derived from an EMBL/GenBank/DDBJ whole genome shotgun (WGS) entry which is preliminary data.</text>
</comment>
<dbReference type="GO" id="GO:0005509">
    <property type="term" value="F:calcium ion binding"/>
    <property type="evidence" value="ECO:0007669"/>
    <property type="project" value="InterPro"/>
</dbReference>
<evidence type="ECO:0000259" key="22">
    <source>
        <dbReference type="PROSITE" id="PS50081"/>
    </source>
</evidence>
<evidence type="ECO:0000256" key="19">
    <source>
        <dbReference type="ARBA" id="ARBA00060536"/>
    </source>
</evidence>
<dbReference type="InterPro" id="IPR016064">
    <property type="entry name" value="NAD/diacylglycerol_kinase_sf"/>
</dbReference>
<comment type="subcellular location">
    <subcellularLocation>
        <location evidence="1">Cytoplasm</location>
    </subcellularLocation>
</comment>
<proteinExistence type="inferred from homology"/>
<evidence type="ECO:0000256" key="17">
    <source>
        <dbReference type="ARBA" id="ARBA00023400"/>
    </source>
</evidence>
<evidence type="ECO:0000256" key="5">
    <source>
        <dbReference type="ARBA" id="ARBA00022679"/>
    </source>
</evidence>
<feature type="region of interest" description="Disordered" evidence="21">
    <location>
        <begin position="564"/>
        <end position="586"/>
    </location>
</feature>
<dbReference type="PROSITE" id="PS50146">
    <property type="entry name" value="DAGK"/>
    <property type="match status" value="1"/>
</dbReference>
<dbReference type="AlphaFoldDB" id="A0A7K4KL98"/>
<evidence type="ECO:0000256" key="13">
    <source>
        <dbReference type="ARBA" id="ARBA00022840"/>
    </source>
</evidence>
<dbReference type="Pfam" id="PF14513">
    <property type="entry name" value="DAG_kinase_N"/>
    <property type="match status" value="1"/>
</dbReference>
<feature type="domain" description="EF-hand" evidence="24">
    <location>
        <begin position="41"/>
        <end position="76"/>
    </location>
</feature>
<dbReference type="InterPro" id="IPR046349">
    <property type="entry name" value="C1-like_sf"/>
</dbReference>
<evidence type="ECO:0000256" key="11">
    <source>
        <dbReference type="ARBA" id="ARBA00022833"/>
    </source>
</evidence>
<dbReference type="EMBL" id="VWPX01013842">
    <property type="protein sequence ID" value="NWI17144.1"/>
    <property type="molecule type" value="Genomic_DNA"/>
</dbReference>
<dbReference type="InterPro" id="IPR037607">
    <property type="entry name" value="DGK"/>
</dbReference>
<keyword evidence="13 20" id="KW-0067">ATP-binding</keyword>
<dbReference type="GO" id="GO:0005886">
    <property type="term" value="C:plasma membrane"/>
    <property type="evidence" value="ECO:0007669"/>
    <property type="project" value="TreeGrafter"/>
</dbReference>
<evidence type="ECO:0000313" key="25">
    <source>
        <dbReference type="EMBL" id="NWI17144.1"/>
    </source>
</evidence>
<dbReference type="Pfam" id="PF13499">
    <property type="entry name" value="EF-hand_7"/>
    <property type="match status" value="1"/>
</dbReference>
<evidence type="ECO:0000256" key="1">
    <source>
        <dbReference type="ARBA" id="ARBA00004496"/>
    </source>
</evidence>
<evidence type="ECO:0000259" key="23">
    <source>
        <dbReference type="PROSITE" id="PS50146"/>
    </source>
</evidence>
<keyword evidence="8 20" id="KW-0547">Nucleotide-binding</keyword>
<dbReference type="InterPro" id="IPR002048">
    <property type="entry name" value="EF_hand_dom"/>
</dbReference>
<dbReference type="Pfam" id="PF00130">
    <property type="entry name" value="C1_1"/>
    <property type="match status" value="2"/>
</dbReference>
<comment type="similarity">
    <text evidence="3 20">Belongs to the eukaryotic diacylglycerol kinase family.</text>
</comment>
<dbReference type="GO" id="GO:0008270">
    <property type="term" value="F:zinc ion binding"/>
    <property type="evidence" value="ECO:0007669"/>
    <property type="project" value="UniProtKB-KW"/>
</dbReference>
<dbReference type="SMART" id="SM00045">
    <property type="entry name" value="DAGKa"/>
    <property type="match status" value="1"/>
</dbReference>
<evidence type="ECO:0000256" key="10">
    <source>
        <dbReference type="ARBA" id="ARBA00022777"/>
    </source>
</evidence>
<feature type="domain" description="DAGKc" evidence="23">
    <location>
        <begin position="325"/>
        <end position="459"/>
    </location>
</feature>
<evidence type="ECO:0000313" key="26">
    <source>
        <dbReference type="Proteomes" id="UP000545332"/>
    </source>
</evidence>
<feature type="domain" description="EF-hand" evidence="24">
    <location>
        <begin position="86"/>
        <end position="121"/>
    </location>
</feature>
<dbReference type="Pfam" id="PF00781">
    <property type="entry name" value="DAGK_cat"/>
    <property type="match status" value="1"/>
</dbReference>
<feature type="domain" description="Phorbol-ester/DAG-type" evidence="22">
    <location>
        <begin position="136"/>
        <end position="186"/>
    </location>
</feature>
<dbReference type="OrthoDB" id="242257at2759"/>
<keyword evidence="4" id="KW-0963">Cytoplasm</keyword>
<dbReference type="InterPro" id="IPR047471">
    <property type="entry name" value="C1_DGKbeta-like_rpt1"/>
</dbReference>
<evidence type="ECO:0000256" key="18">
    <source>
        <dbReference type="ARBA" id="ARBA00023411"/>
    </source>
</evidence>
<accession>A0A7K4KL98</accession>
<dbReference type="InterPro" id="IPR000756">
    <property type="entry name" value="Diacylglycerol_kin_accessory"/>
</dbReference>
<dbReference type="Gene3D" id="1.10.238.10">
    <property type="entry name" value="EF-hand"/>
    <property type="match status" value="1"/>
</dbReference>
<dbReference type="PROSITE" id="PS00018">
    <property type="entry name" value="EF_HAND_1"/>
    <property type="match status" value="2"/>
</dbReference>
<evidence type="ECO:0000256" key="9">
    <source>
        <dbReference type="ARBA" id="ARBA00022771"/>
    </source>
</evidence>
<dbReference type="FunFam" id="2.60.200.40:FF:000003">
    <property type="entry name" value="Diacylglycerol kinase"/>
    <property type="match status" value="1"/>
</dbReference>
<dbReference type="InterPro" id="IPR017438">
    <property type="entry name" value="ATP-NAD_kinase_N"/>
</dbReference>
<dbReference type="EC" id="2.7.1.107" evidence="20"/>
<dbReference type="CDD" id="cd20845">
    <property type="entry name" value="C1_DGKbeta_rpt1"/>
    <property type="match status" value="1"/>
</dbReference>
<dbReference type="InterPro" id="IPR011992">
    <property type="entry name" value="EF-hand-dom_pair"/>
</dbReference>
<dbReference type="GO" id="GO:0007200">
    <property type="term" value="P:phospholipase C-activating G protein-coupled receptor signaling pathway"/>
    <property type="evidence" value="ECO:0007669"/>
    <property type="project" value="InterPro"/>
</dbReference>
<comment type="pathway">
    <text evidence="2">Lipid metabolism; glycerolipid metabolism.</text>
</comment>
<protein>
    <recommendedName>
        <fullName evidence="20">Diacylglycerol kinase</fullName>
        <shortName evidence="20">DAG kinase</shortName>
        <ecNumber evidence="20">2.7.1.107</ecNumber>
    </recommendedName>
</protein>
<dbReference type="InterPro" id="IPR001206">
    <property type="entry name" value="Diacylglycerol_kinase_cat_dom"/>
</dbReference>
<dbReference type="FunFam" id="3.30.60.20:FF:000016">
    <property type="entry name" value="Diacylglycerol kinase"/>
    <property type="match status" value="1"/>
</dbReference>
<keyword evidence="7" id="KW-0677">Repeat</keyword>
<keyword evidence="10 20" id="KW-0418">Kinase</keyword>
<feature type="non-terminal residue" evidence="25">
    <location>
        <position position="1"/>
    </location>
</feature>
<evidence type="ECO:0000256" key="16">
    <source>
        <dbReference type="ARBA" id="ARBA00023395"/>
    </source>
</evidence>
<dbReference type="SUPFAM" id="SSF111331">
    <property type="entry name" value="NAD kinase/diacylglycerol kinase-like"/>
    <property type="match status" value="1"/>
</dbReference>
<evidence type="ECO:0000256" key="2">
    <source>
        <dbReference type="ARBA" id="ARBA00005175"/>
    </source>
</evidence>
<keyword evidence="14" id="KW-0443">Lipid metabolism</keyword>
<dbReference type="GO" id="GO:0046486">
    <property type="term" value="P:glycerolipid metabolic process"/>
    <property type="evidence" value="ECO:0007669"/>
    <property type="project" value="UniProtKB-UniPathway"/>
</dbReference>
<dbReference type="GO" id="GO:0004143">
    <property type="term" value="F:ATP-dependent diacylglycerol kinase activity"/>
    <property type="evidence" value="ECO:0007669"/>
    <property type="project" value="UniProtKB-EC"/>
</dbReference>